<evidence type="ECO:0000256" key="2">
    <source>
        <dbReference type="ARBA" id="ARBA00022676"/>
    </source>
</evidence>
<proteinExistence type="inferred from homology"/>
<comment type="similarity">
    <text evidence="1">Belongs to the glycosyltransferase 2 family.</text>
</comment>
<dbReference type="PANTHER" id="PTHR43179:SF12">
    <property type="entry name" value="GALACTOFURANOSYLTRANSFERASE GLFT2"/>
    <property type="match status" value="1"/>
</dbReference>
<dbReference type="RefSeq" id="WP_189580006.1">
    <property type="nucleotide sequence ID" value="NZ_BMYF01000007.1"/>
</dbReference>
<reference evidence="5" key="1">
    <citation type="journal article" date="2014" name="Int. J. Syst. Evol. Microbiol.">
        <title>Complete genome sequence of Corynebacterium casei LMG S-19264T (=DSM 44701T), isolated from a smear-ripened cheese.</title>
        <authorList>
            <consortium name="US DOE Joint Genome Institute (JGI-PGF)"/>
            <person name="Walter F."/>
            <person name="Albersmeier A."/>
            <person name="Kalinowski J."/>
            <person name="Ruckert C."/>
        </authorList>
    </citation>
    <scope>NUCLEOTIDE SEQUENCE</scope>
    <source>
        <strain evidence="5">KCTC 23224</strain>
    </source>
</reference>
<evidence type="ECO:0000256" key="3">
    <source>
        <dbReference type="ARBA" id="ARBA00022679"/>
    </source>
</evidence>
<organism evidence="5 6">
    <name type="scientific">Mongoliitalea lutea</name>
    <dbReference type="NCBI Taxonomy" id="849756"/>
    <lineage>
        <taxon>Bacteria</taxon>
        <taxon>Pseudomonadati</taxon>
        <taxon>Bacteroidota</taxon>
        <taxon>Cytophagia</taxon>
        <taxon>Cytophagales</taxon>
        <taxon>Cyclobacteriaceae</taxon>
        <taxon>Mongoliitalea</taxon>
    </lineage>
</organism>
<dbReference type="Proteomes" id="UP000642809">
    <property type="component" value="Unassembled WGS sequence"/>
</dbReference>
<reference evidence="5" key="2">
    <citation type="submission" date="2020-09" db="EMBL/GenBank/DDBJ databases">
        <authorList>
            <person name="Sun Q."/>
            <person name="Kim S."/>
        </authorList>
    </citation>
    <scope>NUCLEOTIDE SEQUENCE</scope>
    <source>
        <strain evidence="5">KCTC 23224</strain>
    </source>
</reference>
<keyword evidence="3 5" id="KW-0808">Transferase</keyword>
<dbReference type="InterPro" id="IPR001173">
    <property type="entry name" value="Glyco_trans_2-like"/>
</dbReference>
<sequence>MQHAAIVILNYNGREVLEKYLPSVVKYSSFPIIIADNASKDDSVRFLQEHYPSIQLILLEKNHGFAQGYNLVLEELRGEYEYFILLNSDVEVTPNWDQVLISWLENNPTAVSVQPKILSAITPTKFDYAGAGGGFLDSLGYPFCRGRILELIEEDASQYNDVIPVDWTSGACMAVRAKDFFGFNGFDGAFFAHMEEIDLCWRWRNAGKQPFYNGAVQVYHFGGGTLSRSNSTKVYLNFRNSLLMNRKNLQGLEFWWVWTHRIVLDLLAVAVFLLKGQFGFAKAVLKAHRDYRILNMKPLISGGSKLVWKKNRPYSILWHYYGLRIRKFHSGLIK</sequence>
<dbReference type="PANTHER" id="PTHR43179">
    <property type="entry name" value="RHAMNOSYLTRANSFERASE WBBL"/>
    <property type="match status" value="1"/>
</dbReference>
<evidence type="ECO:0000256" key="1">
    <source>
        <dbReference type="ARBA" id="ARBA00006739"/>
    </source>
</evidence>
<evidence type="ECO:0000313" key="6">
    <source>
        <dbReference type="Proteomes" id="UP000642809"/>
    </source>
</evidence>
<dbReference type="CDD" id="cd04186">
    <property type="entry name" value="GT_2_like_c"/>
    <property type="match status" value="1"/>
</dbReference>
<dbReference type="Gene3D" id="3.90.550.10">
    <property type="entry name" value="Spore Coat Polysaccharide Biosynthesis Protein SpsA, Chain A"/>
    <property type="match status" value="1"/>
</dbReference>
<dbReference type="AlphaFoldDB" id="A0A8J3CXH9"/>
<accession>A0A8J3CXH9</accession>
<keyword evidence="6" id="KW-1185">Reference proteome</keyword>
<evidence type="ECO:0000313" key="5">
    <source>
        <dbReference type="EMBL" id="GHB34249.1"/>
    </source>
</evidence>
<dbReference type="SUPFAM" id="SSF53448">
    <property type="entry name" value="Nucleotide-diphospho-sugar transferases"/>
    <property type="match status" value="1"/>
</dbReference>
<protein>
    <submittedName>
        <fullName evidence="5">Glycosyl transferase</fullName>
    </submittedName>
</protein>
<keyword evidence="2" id="KW-0328">Glycosyltransferase</keyword>
<comment type="caution">
    <text evidence="5">The sequence shown here is derived from an EMBL/GenBank/DDBJ whole genome shotgun (WGS) entry which is preliminary data.</text>
</comment>
<evidence type="ECO:0000259" key="4">
    <source>
        <dbReference type="Pfam" id="PF00535"/>
    </source>
</evidence>
<name>A0A8J3CXH9_9BACT</name>
<feature type="domain" description="Glycosyltransferase 2-like" evidence="4">
    <location>
        <begin position="6"/>
        <end position="114"/>
    </location>
</feature>
<gene>
    <name evidence="5" type="ORF">GCM10008106_14390</name>
</gene>
<dbReference type="GO" id="GO:0016757">
    <property type="term" value="F:glycosyltransferase activity"/>
    <property type="evidence" value="ECO:0007669"/>
    <property type="project" value="UniProtKB-KW"/>
</dbReference>
<dbReference type="EMBL" id="BMYF01000007">
    <property type="protein sequence ID" value="GHB34249.1"/>
    <property type="molecule type" value="Genomic_DNA"/>
</dbReference>
<dbReference type="Pfam" id="PF00535">
    <property type="entry name" value="Glycos_transf_2"/>
    <property type="match status" value="1"/>
</dbReference>
<dbReference type="InterPro" id="IPR029044">
    <property type="entry name" value="Nucleotide-diphossugar_trans"/>
</dbReference>